<dbReference type="RefSeq" id="WP_027412341.1">
    <property type="nucleotide sequence ID" value="NZ_BMWS01000017.1"/>
</dbReference>
<proteinExistence type="predicted"/>
<comment type="caution">
    <text evidence="2">The sequence shown here is derived from an EMBL/GenBank/DDBJ whole genome shotgun (WGS) entry which is preliminary data.</text>
</comment>
<accession>A0A918JX81</accession>
<keyword evidence="1" id="KW-0175">Coiled coil</keyword>
<feature type="coiled-coil region" evidence="1">
    <location>
        <begin position="54"/>
        <end position="81"/>
    </location>
</feature>
<evidence type="ECO:0000313" key="3">
    <source>
        <dbReference type="Proteomes" id="UP000601108"/>
    </source>
</evidence>
<organism evidence="2 3">
    <name type="scientific">Aquimarina muelleri</name>
    <dbReference type="NCBI Taxonomy" id="279356"/>
    <lineage>
        <taxon>Bacteria</taxon>
        <taxon>Pseudomonadati</taxon>
        <taxon>Bacteroidota</taxon>
        <taxon>Flavobacteriia</taxon>
        <taxon>Flavobacteriales</taxon>
        <taxon>Flavobacteriaceae</taxon>
        <taxon>Aquimarina</taxon>
    </lineage>
</organism>
<keyword evidence="3" id="KW-1185">Reference proteome</keyword>
<protein>
    <recommendedName>
        <fullName evidence="4">Transposase</fullName>
    </recommendedName>
</protein>
<name>A0A918JX81_9FLAO</name>
<evidence type="ECO:0000313" key="2">
    <source>
        <dbReference type="EMBL" id="GGX22893.1"/>
    </source>
</evidence>
<dbReference type="AlphaFoldDB" id="A0A918JX81"/>
<reference evidence="2 3" key="1">
    <citation type="journal article" date="2014" name="Int. J. Syst. Evol. Microbiol.">
        <title>Complete genome sequence of Corynebacterium casei LMG S-19264T (=DSM 44701T), isolated from a smear-ripened cheese.</title>
        <authorList>
            <consortium name="US DOE Joint Genome Institute (JGI-PGF)"/>
            <person name="Walter F."/>
            <person name="Albersmeier A."/>
            <person name="Kalinowski J."/>
            <person name="Ruckert C."/>
        </authorList>
    </citation>
    <scope>NUCLEOTIDE SEQUENCE [LARGE SCALE GENOMIC DNA]</scope>
    <source>
        <strain evidence="2 3">KCTC 12285</strain>
    </source>
</reference>
<gene>
    <name evidence="2" type="ORF">GCM10007384_25080</name>
</gene>
<dbReference type="Proteomes" id="UP000601108">
    <property type="component" value="Unassembled WGS sequence"/>
</dbReference>
<evidence type="ECO:0000256" key="1">
    <source>
        <dbReference type="SAM" id="Coils"/>
    </source>
</evidence>
<evidence type="ECO:0008006" key="4">
    <source>
        <dbReference type="Google" id="ProtNLM"/>
    </source>
</evidence>
<sequence length="105" mass="12282">MYTRKDFKKQVEMLYIYYKEPASELIKRSKLTKPTVYKFLKGGVLRSYNQDTLMEQVITMNEEALAKRKALQERAQKVVQLELELEGANGCTAIRYTARKNQQGK</sequence>
<dbReference type="EMBL" id="BMWS01000017">
    <property type="protein sequence ID" value="GGX22893.1"/>
    <property type="molecule type" value="Genomic_DNA"/>
</dbReference>